<reference evidence="2 3" key="1">
    <citation type="journal article" date="2018" name="Front. Plant Sci.">
        <title>Red Clover (Trifolium pratense) and Zigzag Clover (T. medium) - A Picture of Genomic Similarities and Differences.</title>
        <authorList>
            <person name="Dluhosova J."/>
            <person name="Istvanek J."/>
            <person name="Nedelnik J."/>
            <person name="Repkova J."/>
        </authorList>
    </citation>
    <scope>NUCLEOTIDE SEQUENCE [LARGE SCALE GENOMIC DNA]</scope>
    <source>
        <strain evidence="3">cv. 10/8</strain>
        <tissue evidence="2">Leaf</tissue>
    </source>
</reference>
<name>A0A392S085_9FABA</name>
<proteinExistence type="predicted"/>
<feature type="non-terminal residue" evidence="2">
    <location>
        <position position="25"/>
    </location>
</feature>
<evidence type="ECO:0000256" key="1">
    <source>
        <dbReference type="SAM" id="MobiDB-lite"/>
    </source>
</evidence>
<feature type="region of interest" description="Disordered" evidence="1">
    <location>
        <begin position="1"/>
        <end position="25"/>
    </location>
</feature>
<feature type="compositionally biased region" description="Polar residues" evidence="1">
    <location>
        <begin position="13"/>
        <end position="25"/>
    </location>
</feature>
<protein>
    <submittedName>
        <fullName evidence="2">Uncharacterized protein</fullName>
    </submittedName>
</protein>
<dbReference type="EMBL" id="LXQA010295739">
    <property type="protein sequence ID" value="MCI41744.1"/>
    <property type="molecule type" value="Genomic_DNA"/>
</dbReference>
<comment type="caution">
    <text evidence="2">The sequence shown here is derived from an EMBL/GenBank/DDBJ whole genome shotgun (WGS) entry which is preliminary data.</text>
</comment>
<organism evidence="2 3">
    <name type="scientific">Trifolium medium</name>
    <dbReference type="NCBI Taxonomy" id="97028"/>
    <lineage>
        <taxon>Eukaryota</taxon>
        <taxon>Viridiplantae</taxon>
        <taxon>Streptophyta</taxon>
        <taxon>Embryophyta</taxon>
        <taxon>Tracheophyta</taxon>
        <taxon>Spermatophyta</taxon>
        <taxon>Magnoliopsida</taxon>
        <taxon>eudicotyledons</taxon>
        <taxon>Gunneridae</taxon>
        <taxon>Pentapetalae</taxon>
        <taxon>rosids</taxon>
        <taxon>fabids</taxon>
        <taxon>Fabales</taxon>
        <taxon>Fabaceae</taxon>
        <taxon>Papilionoideae</taxon>
        <taxon>50 kb inversion clade</taxon>
        <taxon>NPAAA clade</taxon>
        <taxon>Hologalegina</taxon>
        <taxon>IRL clade</taxon>
        <taxon>Trifolieae</taxon>
        <taxon>Trifolium</taxon>
    </lineage>
</organism>
<dbReference type="Proteomes" id="UP000265520">
    <property type="component" value="Unassembled WGS sequence"/>
</dbReference>
<accession>A0A392S085</accession>
<dbReference type="AlphaFoldDB" id="A0A392S085"/>
<evidence type="ECO:0000313" key="3">
    <source>
        <dbReference type="Proteomes" id="UP000265520"/>
    </source>
</evidence>
<evidence type="ECO:0000313" key="2">
    <source>
        <dbReference type="EMBL" id="MCI41744.1"/>
    </source>
</evidence>
<sequence length="25" mass="2558">MAELGVPPLTNGDVDSSAISGDQQR</sequence>
<keyword evidence="3" id="KW-1185">Reference proteome</keyword>